<protein>
    <recommendedName>
        <fullName evidence="4">Phospholipase_D-nuclease N-terminal</fullName>
    </recommendedName>
</protein>
<reference evidence="3" key="1">
    <citation type="submission" date="2023-07" db="EMBL/GenBank/DDBJ databases">
        <title>Novel species isolated from saline lakes on Tibetan Plateau.</title>
        <authorList>
            <person name="Lu H."/>
        </authorList>
    </citation>
    <scope>NUCLEOTIDE SEQUENCE [LARGE SCALE GENOMIC DNA]</scope>
    <source>
        <strain evidence="3">CAK8W</strain>
    </source>
</reference>
<proteinExistence type="predicted"/>
<keyword evidence="1" id="KW-0812">Transmembrane</keyword>
<accession>A0ABS7XJV5</accession>
<name>A0ABS7XJV5_9FLAO</name>
<evidence type="ECO:0008006" key="4">
    <source>
        <dbReference type="Google" id="ProtNLM"/>
    </source>
</evidence>
<keyword evidence="1" id="KW-1133">Transmembrane helix</keyword>
<sequence length="73" mass="8488">MDILLPEPLIHIFLMSLFGLNIISSFHILVVQKKLMDKVIFISIIWILPMLGILAYYASAYVFFDEEKRNLTS</sequence>
<evidence type="ECO:0000313" key="2">
    <source>
        <dbReference type="EMBL" id="MBZ9779262.1"/>
    </source>
</evidence>
<dbReference type="EMBL" id="JAIQZE010000010">
    <property type="protein sequence ID" value="MBZ9779262.1"/>
    <property type="molecule type" value="Genomic_DNA"/>
</dbReference>
<feature type="transmembrane region" description="Helical" evidence="1">
    <location>
        <begin position="12"/>
        <end position="32"/>
    </location>
</feature>
<dbReference type="RefSeq" id="WP_224461607.1">
    <property type="nucleotide sequence ID" value="NZ_JAIQZE010000010.1"/>
</dbReference>
<keyword evidence="1" id="KW-0472">Membrane</keyword>
<gene>
    <name evidence="2" type="ORF">LB452_10025</name>
</gene>
<organism evidence="2 3">
    <name type="scientific">Psychroflexus longus</name>
    <dbReference type="NCBI Taxonomy" id="2873596"/>
    <lineage>
        <taxon>Bacteria</taxon>
        <taxon>Pseudomonadati</taxon>
        <taxon>Bacteroidota</taxon>
        <taxon>Flavobacteriia</taxon>
        <taxon>Flavobacteriales</taxon>
        <taxon>Flavobacteriaceae</taxon>
        <taxon>Psychroflexus</taxon>
    </lineage>
</organism>
<feature type="transmembrane region" description="Helical" evidence="1">
    <location>
        <begin position="39"/>
        <end position="64"/>
    </location>
</feature>
<evidence type="ECO:0000256" key="1">
    <source>
        <dbReference type="SAM" id="Phobius"/>
    </source>
</evidence>
<comment type="caution">
    <text evidence="2">The sequence shown here is derived from an EMBL/GenBank/DDBJ whole genome shotgun (WGS) entry which is preliminary data.</text>
</comment>
<keyword evidence="3" id="KW-1185">Reference proteome</keyword>
<dbReference type="Proteomes" id="UP001199314">
    <property type="component" value="Unassembled WGS sequence"/>
</dbReference>
<evidence type="ECO:0000313" key="3">
    <source>
        <dbReference type="Proteomes" id="UP001199314"/>
    </source>
</evidence>